<dbReference type="PANTHER" id="PTHR11346">
    <property type="entry name" value="GALECTIN"/>
    <property type="match status" value="1"/>
</dbReference>
<dbReference type="GO" id="GO:0016936">
    <property type="term" value="F:galactoside binding"/>
    <property type="evidence" value="ECO:0007669"/>
    <property type="project" value="TreeGrafter"/>
</dbReference>
<dbReference type="InterPro" id="IPR013320">
    <property type="entry name" value="ConA-like_dom_sf"/>
</dbReference>
<dbReference type="OrthoDB" id="6251307at2759"/>
<evidence type="ECO:0000313" key="4">
    <source>
        <dbReference type="EnsemblMetazoa" id="SCAU006370-PB"/>
    </source>
</evidence>
<dbReference type="STRING" id="35570.A0A1I8PAR1"/>
<protein>
    <recommendedName>
        <fullName evidence="2">Galectin</fullName>
    </recommendedName>
</protein>
<dbReference type="SUPFAM" id="SSF49899">
    <property type="entry name" value="Concanavalin A-like lectins/glucanases"/>
    <property type="match status" value="2"/>
</dbReference>
<evidence type="ECO:0000313" key="5">
    <source>
        <dbReference type="Proteomes" id="UP000095300"/>
    </source>
</evidence>
<dbReference type="VEuPathDB" id="VectorBase:SCAU006370"/>
<dbReference type="Proteomes" id="UP000095300">
    <property type="component" value="Unassembled WGS sequence"/>
</dbReference>
<dbReference type="InterPro" id="IPR044156">
    <property type="entry name" value="Galectin-like"/>
</dbReference>
<evidence type="ECO:0000256" key="1">
    <source>
        <dbReference type="ARBA" id="ARBA00022734"/>
    </source>
</evidence>
<dbReference type="SMART" id="SM00908">
    <property type="entry name" value="Gal-bind_lectin"/>
    <property type="match status" value="2"/>
</dbReference>
<dbReference type="CDD" id="cd00070">
    <property type="entry name" value="GLECT"/>
    <property type="match status" value="2"/>
</dbReference>
<organism evidence="4 5">
    <name type="scientific">Stomoxys calcitrans</name>
    <name type="common">Stable fly</name>
    <name type="synonym">Conops calcitrans</name>
    <dbReference type="NCBI Taxonomy" id="35570"/>
    <lineage>
        <taxon>Eukaryota</taxon>
        <taxon>Metazoa</taxon>
        <taxon>Ecdysozoa</taxon>
        <taxon>Arthropoda</taxon>
        <taxon>Hexapoda</taxon>
        <taxon>Insecta</taxon>
        <taxon>Pterygota</taxon>
        <taxon>Neoptera</taxon>
        <taxon>Endopterygota</taxon>
        <taxon>Diptera</taxon>
        <taxon>Brachycera</taxon>
        <taxon>Muscomorpha</taxon>
        <taxon>Muscoidea</taxon>
        <taxon>Muscidae</taxon>
        <taxon>Stomoxys</taxon>
    </lineage>
</organism>
<name>A0A1I8PAR1_STOCA</name>
<feature type="domain" description="Galectin" evidence="3">
    <location>
        <begin position="225"/>
        <end position="366"/>
    </location>
</feature>
<dbReference type="GO" id="GO:0030246">
    <property type="term" value="F:carbohydrate binding"/>
    <property type="evidence" value="ECO:0007669"/>
    <property type="project" value="UniProtKB-UniRule"/>
</dbReference>
<proteinExistence type="predicted"/>
<dbReference type="AlphaFoldDB" id="A0A1I8PAR1"/>
<evidence type="ECO:0000256" key="2">
    <source>
        <dbReference type="RuleBase" id="RU102079"/>
    </source>
</evidence>
<reference evidence="4" key="1">
    <citation type="submission" date="2020-05" db="UniProtKB">
        <authorList>
            <consortium name="EnsemblMetazoa"/>
        </authorList>
    </citation>
    <scope>IDENTIFICATION</scope>
    <source>
        <strain evidence="4">USDA</strain>
    </source>
</reference>
<keyword evidence="5" id="KW-1185">Reference proteome</keyword>
<evidence type="ECO:0000259" key="3">
    <source>
        <dbReference type="PROSITE" id="PS51304"/>
    </source>
</evidence>
<keyword evidence="1 2" id="KW-0430">Lectin</keyword>
<dbReference type="EnsemblMetazoa" id="SCAU006370-RB">
    <property type="protein sequence ID" value="SCAU006370-PB"/>
    <property type="gene ID" value="SCAU006370"/>
</dbReference>
<gene>
    <name evidence="4" type="primary">106082762</name>
</gene>
<feature type="domain" description="Galectin" evidence="3">
    <location>
        <begin position="35"/>
        <end position="169"/>
    </location>
</feature>
<dbReference type="SMART" id="SM00276">
    <property type="entry name" value="GLECT"/>
    <property type="match status" value="2"/>
</dbReference>
<dbReference type="PROSITE" id="PS51304">
    <property type="entry name" value="GALECTIN"/>
    <property type="match status" value="2"/>
</dbReference>
<dbReference type="PANTHER" id="PTHR11346:SF185">
    <property type="entry name" value="GALECTIN"/>
    <property type="match status" value="1"/>
</dbReference>
<dbReference type="Gene3D" id="2.60.120.200">
    <property type="match status" value="2"/>
</dbReference>
<dbReference type="KEGG" id="scac:106082762"/>
<accession>A0A1I8PAR1</accession>
<sequence length="369" mass="42373">MWLYSKIKNDNTYEFLSSKKKQLDSTNEDISADLLYGNQIEMIEEGLTFFIRGRTLANGKSFLVDFCLDNATKDIALRVSTSLTHNYIGRNTRIKCYWGTEETTAAIPIALEPNTRFLLQILFTLDEILIALDGFHVAKYQHRLPYSSIRAIEIRGDVQDLHVDRRIVTDYPRRTARSKHFVQISNRHAETGIYDPADYDYLSDEQLQDEEDELGNERFLPLPYYASFPQGFFALGYRMGILGSVSPKAQSFKLSLQLGQQIWPQPTVALLLEFHFYTRPDGEPAEPIVARNSFVNDRWSGENKSEMSTGLRPGAEFHLVIVRGKLSFEIYLNNKPLTSYPYKVNPKYIDTLFVGGDMKLFNVEIEEGD</sequence>
<dbReference type="Pfam" id="PF00337">
    <property type="entry name" value="Gal-bind_lectin"/>
    <property type="match status" value="2"/>
</dbReference>
<dbReference type="InterPro" id="IPR001079">
    <property type="entry name" value="Galectin_CRD"/>
</dbReference>